<keyword evidence="6" id="KW-1185">Reference proteome</keyword>
<feature type="domain" description="CzcB-like barrel-sandwich hybrid" evidence="4">
    <location>
        <begin position="90"/>
        <end position="206"/>
    </location>
</feature>
<proteinExistence type="inferred from homology"/>
<organism evidence="5 6">
    <name type="scientific">Paenibacillus prosopidis</name>
    <dbReference type="NCBI Taxonomy" id="630520"/>
    <lineage>
        <taxon>Bacteria</taxon>
        <taxon>Bacillati</taxon>
        <taxon>Bacillota</taxon>
        <taxon>Bacilli</taxon>
        <taxon>Bacillales</taxon>
        <taxon>Paenibacillaceae</taxon>
        <taxon>Paenibacillus</taxon>
    </lineage>
</organism>
<dbReference type="GO" id="GO:0030313">
    <property type="term" value="C:cell envelope"/>
    <property type="evidence" value="ECO:0007669"/>
    <property type="project" value="UniProtKB-SubCell"/>
</dbReference>
<keyword evidence="3" id="KW-0175">Coiled coil</keyword>
<evidence type="ECO:0000313" key="5">
    <source>
        <dbReference type="EMBL" id="RCW48411.1"/>
    </source>
</evidence>
<dbReference type="SUPFAM" id="SSF111369">
    <property type="entry name" value="HlyD-like secretion proteins"/>
    <property type="match status" value="1"/>
</dbReference>
<dbReference type="GO" id="GO:0016020">
    <property type="term" value="C:membrane"/>
    <property type="evidence" value="ECO:0007669"/>
    <property type="project" value="InterPro"/>
</dbReference>
<dbReference type="AlphaFoldDB" id="A0A368W1C6"/>
<evidence type="ECO:0000313" key="6">
    <source>
        <dbReference type="Proteomes" id="UP000252415"/>
    </source>
</evidence>
<dbReference type="PANTHER" id="PTHR32347">
    <property type="entry name" value="EFFLUX SYSTEM COMPONENT YKNX-RELATED"/>
    <property type="match status" value="1"/>
</dbReference>
<dbReference type="InterPro" id="IPR050465">
    <property type="entry name" value="UPF0194_transport"/>
</dbReference>
<comment type="subcellular location">
    <subcellularLocation>
        <location evidence="1">Cell envelope</location>
    </subcellularLocation>
</comment>
<evidence type="ECO:0000256" key="2">
    <source>
        <dbReference type="ARBA" id="ARBA00009477"/>
    </source>
</evidence>
<gene>
    <name evidence="5" type="ORF">DFP97_106111</name>
</gene>
<dbReference type="NCBIfam" id="TIGR01730">
    <property type="entry name" value="RND_mfp"/>
    <property type="match status" value="1"/>
</dbReference>
<dbReference type="Pfam" id="PF25973">
    <property type="entry name" value="BSH_CzcB"/>
    <property type="match status" value="1"/>
</dbReference>
<dbReference type="PANTHER" id="PTHR32347:SF23">
    <property type="entry name" value="BLL5650 PROTEIN"/>
    <property type="match status" value="1"/>
</dbReference>
<dbReference type="GO" id="GO:0022857">
    <property type="term" value="F:transmembrane transporter activity"/>
    <property type="evidence" value="ECO:0007669"/>
    <property type="project" value="InterPro"/>
</dbReference>
<protein>
    <submittedName>
        <fullName evidence="5">RND family efflux transporter MFP subunit</fullName>
    </submittedName>
</protein>
<comment type="caution">
    <text evidence="5">The sequence shown here is derived from an EMBL/GenBank/DDBJ whole genome shotgun (WGS) entry which is preliminary data.</text>
</comment>
<dbReference type="Gene3D" id="2.40.50.100">
    <property type="match status" value="1"/>
</dbReference>
<name>A0A368W1C6_9BACL</name>
<accession>A0A368W1C6</accession>
<dbReference type="InterPro" id="IPR006143">
    <property type="entry name" value="RND_pump_MFP"/>
</dbReference>
<sequence length="352" mass="38455">MYHRRLLNHPLFSLIPRAKHVAVMLAASLALTGCSLLPLEEEALQPPLVQPAEEELDIVDAAKGNIQTFLKGTANFVSASMDTLSFKESGGRLKSINVTVGQEVKAGDLLAELETGDLELQIRLQQLNMERARLQYNQARASGANATDLRLREIDLERESMLLESMEGRLDQSQLYSPITGIVTFVESLNAGDFINAYQSIVTVADPSKMQLTYVAANTKDLLPVEAGMPVSLKYKGKDYKGKVLQSPSGVPLAASDAKAERNSVTIIIGMDDEPGGAQIGHSAELTIELQKRENVIVLPRAAIRSYMGRSYVQVAEGDRRKEVDVEVGLTTPTEVEIVRGLEEGQKIILNN</sequence>
<dbReference type="PROSITE" id="PS51257">
    <property type="entry name" value="PROKAR_LIPOPROTEIN"/>
    <property type="match status" value="1"/>
</dbReference>
<evidence type="ECO:0000259" key="4">
    <source>
        <dbReference type="Pfam" id="PF25973"/>
    </source>
</evidence>
<dbReference type="EMBL" id="QPJD01000006">
    <property type="protein sequence ID" value="RCW48411.1"/>
    <property type="molecule type" value="Genomic_DNA"/>
</dbReference>
<dbReference type="InterPro" id="IPR058647">
    <property type="entry name" value="BSH_CzcB-like"/>
</dbReference>
<dbReference type="Gene3D" id="2.40.420.20">
    <property type="match status" value="1"/>
</dbReference>
<evidence type="ECO:0000256" key="3">
    <source>
        <dbReference type="ARBA" id="ARBA00023054"/>
    </source>
</evidence>
<dbReference type="Proteomes" id="UP000252415">
    <property type="component" value="Unassembled WGS sequence"/>
</dbReference>
<comment type="similarity">
    <text evidence="2">Belongs to the membrane fusion protein (MFP) (TC 8.A.1) family.</text>
</comment>
<evidence type="ECO:0000256" key="1">
    <source>
        <dbReference type="ARBA" id="ARBA00004196"/>
    </source>
</evidence>
<reference evidence="5 6" key="1">
    <citation type="submission" date="2018-07" db="EMBL/GenBank/DDBJ databases">
        <title>Genomic Encyclopedia of Type Strains, Phase III (KMG-III): the genomes of soil and plant-associated and newly described type strains.</title>
        <authorList>
            <person name="Whitman W."/>
        </authorList>
    </citation>
    <scope>NUCLEOTIDE SEQUENCE [LARGE SCALE GENOMIC DNA]</scope>
    <source>
        <strain evidence="5 6">CECT 7506</strain>
    </source>
</reference>